<keyword evidence="1" id="KW-0479">Metal-binding</keyword>
<evidence type="ECO:0000256" key="3">
    <source>
        <dbReference type="ARBA" id="ARBA00022833"/>
    </source>
</evidence>
<dbReference type="EMBL" id="OZ034814">
    <property type="protein sequence ID" value="CAL1358842.1"/>
    <property type="molecule type" value="Genomic_DNA"/>
</dbReference>
<dbReference type="SMART" id="SM00575">
    <property type="entry name" value="ZnF_PMZ"/>
    <property type="match status" value="1"/>
</dbReference>
<keyword evidence="2 4" id="KW-0863">Zinc-finger</keyword>
<dbReference type="InterPro" id="IPR018289">
    <property type="entry name" value="MULE_transposase_dom"/>
</dbReference>
<proteinExistence type="predicted"/>
<dbReference type="InterPro" id="IPR006564">
    <property type="entry name" value="Znf_PMZ"/>
</dbReference>
<feature type="region of interest" description="Disordered" evidence="5">
    <location>
        <begin position="178"/>
        <end position="223"/>
    </location>
</feature>
<dbReference type="InterPro" id="IPR058594">
    <property type="entry name" value="PB1-like_dom_pln"/>
</dbReference>
<dbReference type="AlphaFoldDB" id="A0AAV2CQK0"/>
<feature type="region of interest" description="Disordered" evidence="5">
    <location>
        <begin position="815"/>
        <end position="878"/>
    </location>
</feature>
<accession>A0AAV2CQK0</accession>
<dbReference type="SMART" id="SM00343">
    <property type="entry name" value="ZnF_C2HC"/>
    <property type="match status" value="2"/>
</dbReference>
<dbReference type="InterPro" id="IPR001878">
    <property type="entry name" value="Znf_CCHC"/>
</dbReference>
<dbReference type="Pfam" id="PF04434">
    <property type="entry name" value="SWIM"/>
    <property type="match status" value="1"/>
</dbReference>
<evidence type="ECO:0000256" key="5">
    <source>
        <dbReference type="SAM" id="MobiDB-lite"/>
    </source>
</evidence>
<evidence type="ECO:0008006" key="10">
    <source>
        <dbReference type="Google" id="ProtNLM"/>
    </source>
</evidence>
<feature type="region of interest" description="Disordered" evidence="5">
    <location>
        <begin position="916"/>
        <end position="961"/>
    </location>
</feature>
<feature type="domain" description="SWIM-type" evidence="7">
    <location>
        <begin position="691"/>
        <end position="723"/>
    </location>
</feature>
<reference evidence="8 9" key="1">
    <citation type="submission" date="2024-04" db="EMBL/GenBank/DDBJ databases">
        <authorList>
            <person name="Fracassetti M."/>
        </authorList>
    </citation>
    <scope>NUCLEOTIDE SEQUENCE [LARGE SCALE GENOMIC DNA]</scope>
</reference>
<name>A0AAV2CQK0_9ROSI</name>
<dbReference type="Pfam" id="PF10551">
    <property type="entry name" value="MULE"/>
    <property type="match status" value="1"/>
</dbReference>
<dbReference type="Proteomes" id="UP001497516">
    <property type="component" value="Chromosome 10"/>
</dbReference>
<dbReference type="PANTHER" id="PTHR31973">
    <property type="entry name" value="POLYPROTEIN, PUTATIVE-RELATED"/>
    <property type="match status" value="1"/>
</dbReference>
<gene>
    <name evidence="8" type="ORF">LTRI10_LOCUS6368</name>
</gene>
<evidence type="ECO:0000256" key="1">
    <source>
        <dbReference type="ARBA" id="ARBA00022723"/>
    </source>
</evidence>
<feature type="compositionally biased region" description="Low complexity" evidence="5">
    <location>
        <begin position="950"/>
        <end position="961"/>
    </location>
</feature>
<keyword evidence="9" id="KW-1185">Reference proteome</keyword>
<evidence type="ECO:0000256" key="2">
    <source>
        <dbReference type="ARBA" id="ARBA00022771"/>
    </source>
</evidence>
<sequence length="961" mass="108830">MMDTATEVPIYVGGDVDRVQLLLDQMSYFELVSTLIEDLDYSSVERVWYLTPGQSMEHGLHEIRTDADVINGLLVDAELGEVSLFFEATKFIHEMGDNYGHSEEVEDEEGDNSAVAEFVRIDEDDAQTSDEEYHEIRACYRRMLQRSRLEETASGEEVDQLFVDPNEVNEPVQPSVNVDEEAADGHGEEVQQSGDMGDDEAQGSEATVYRGSENSDHVRGNIGEEEEVSMIDKCRFYDPKCDHKTLLITTHMRFASPEQFKEAITRHSIEIGADIRWVRSSQKKKEAVCAQNCGWRVYASWYGKRETFIVKGVGTPHDCPRSFRNRGATAKWIATEYLERFRVDQDWNVNFMAAEIKQKHNLDVTRKACYRARIEARRILHGTLQEDFHRMRSYVGHLQKVDPDGTFLLEVDLEPESEKVYFKRFYVGFSSLSRGFLEGCRPFFCLDGCFLKGEVKGMLLSAVGKDGNNHMYPIAWAVVESENGSSWTWFIQTLKEQLHIVDGNGWTIVSDQQKGLVDAIHECLPHAEHRKCARHVHAHFKAKHRFDMATTLYWEAVYSTNEPDWKAATAKLKDLGGTVYQDFMAMEPERFCRVFMKTHSKCGSVESNVCESFNNWIMKFRVLRVLAMLEGIRVAVMTRLVSNKRKMGLCKGPFPPVVKSKLEKHKDEARMCTSRPSSAHKHEVQIHGKGYVVDLHTRTCTCGYWGLYGIPCCHAVSAIRSMRFNPEAYVHRYLQLEYVKNSYKYPIPASEGPQAWLPVEGYKIYPPKMRKLPGRPKKNRRKEAAELITKNAKNGNGVVATRHHSIVHCTRCGGEGHNRRSCTNPPAPQPAPPPSKRQIRGGNNGGGAAPPNAPVAAENGQPGRRRPHCSRCGAANHNSRTCPLRVGVQIESMGTCSRQQMEREVRRAAQGIGVYIDPTSGNMYSRMSTRDPQQGGRRGPDEPDHPPMNTTQPPSTQPETQ</sequence>
<dbReference type="InterPro" id="IPR007527">
    <property type="entry name" value="Znf_SWIM"/>
</dbReference>
<dbReference type="PROSITE" id="PS50966">
    <property type="entry name" value="ZF_SWIM"/>
    <property type="match status" value="1"/>
</dbReference>
<organism evidence="8 9">
    <name type="scientific">Linum trigynum</name>
    <dbReference type="NCBI Taxonomy" id="586398"/>
    <lineage>
        <taxon>Eukaryota</taxon>
        <taxon>Viridiplantae</taxon>
        <taxon>Streptophyta</taxon>
        <taxon>Embryophyta</taxon>
        <taxon>Tracheophyta</taxon>
        <taxon>Spermatophyta</taxon>
        <taxon>Magnoliopsida</taxon>
        <taxon>eudicotyledons</taxon>
        <taxon>Gunneridae</taxon>
        <taxon>Pentapetalae</taxon>
        <taxon>rosids</taxon>
        <taxon>fabids</taxon>
        <taxon>Malpighiales</taxon>
        <taxon>Linaceae</taxon>
        <taxon>Linum</taxon>
    </lineage>
</organism>
<evidence type="ECO:0000259" key="7">
    <source>
        <dbReference type="PROSITE" id="PS50966"/>
    </source>
</evidence>
<dbReference type="PROSITE" id="PS50158">
    <property type="entry name" value="ZF_CCHC"/>
    <property type="match status" value="1"/>
</dbReference>
<feature type="compositionally biased region" description="Pro residues" evidence="5">
    <location>
        <begin position="825"/>
        <end position="835"/>
    </location>
</feature>
<dbReference type="GO" id="GO:0003676">
    <property type="term" value="F:nucleic acid binding"/>
    <property type="evidence" value="ECO:0007669"/>
    <property type="project" value="InterPro"/>
</dbReference>
<evidence type="ECO:0000256" key="4">
    <source>
        <dbReference type="PROSITE-ProRule" id="PRU00047"/>
    </source>
</evidence>
<evidence type="ECO:0000313" key="8">
    <source>
        <dbReference type="EMBL" id="CAL1358842.1"/>
    </source>
</evidence>
<dbReference type="Gene3D" id="4.10.60.10">
    <property type="entry name" value="Zinc finger, CCHC-type"/>
    <property type="match status" value="1"/>
</dbReference>
<feature type="compositionally biased region" description="Polar residues" evidence="5">
    <location>
        <begin position="919"/>
        <end position="932"/>
    </location>
</feature>
<evidence type="ECO:0000313" key="9">
    <source>
        <dbReference type="Proteomes" id="UP001497516"/>
    </source>
</evidence>
<dbReference type="PANTHER" id="PTHR31973:SF187">
    <property type="entry name" value="MUTATOR TRANSPOSASE MUDRA PROTEIN"/>
    <property type="match status" value="1"/>
</dbReference>
<evidence type="ECO:0000259" key="6">
    <source>
        <dbReference type="PROSITE" id="PS50158"/>
    </source>
</evidence>
<keyword evidence="3" id="KW-0862">Zinc</keyword>
<feature type="domain" description="CCHC-type" evidence="6">
    <location>
        <begin position="809"/>
        <end position="824"/>
    </location>
</feature>
<protein>
    <recommendedName>
        <fullName evidence="10">SWIM-type domain-containing protein</fullName>
    </recommendedName>
</protein>
<dbReference type="Pfam" id="PF26130">
    <property type="entry name" value="PB1-like"/>
    <property type="match status" value="1"/>
</dbReference>
<dbReference type="GO" id="GO:0008270">
    <property type="term" value="F:zinc ion binding"/>
    <property type="evidence" value="ECO:0007669"/>
    <property type="project" value="UniProtKB-KW"/>
</dbReference>